<dbReference type="InterPro" id="IPR007111">
    <property type="entry name" value="NACHT_NTPase"/>
</dbReference>
<sequence length="572" mass="64732">MPNSTTPSGNPPLSSMPGSRYENIRADGGRNHFGNAYYYVSGTVTQEREARSVLQTLEPHINRNAAYNSFERGQEGALICMPGTREKILTKIQGWVGGEGPPVLWLHGPAGAGKSTIAQTIAEQCDKIYPKKLAFSYFFSKRNKNRDDLAKFMPTFAYQLVCTVPSLGSSVREAIHSDPSIFSLRLEDQAQALIVKPLGVVAEEMPSMVIVIDGLDEYSDVTSNLPLKDFIHILVRALTGTRIRIIFASRPEPYITATFNQLQNVEIMRISLQDWETKTDVYKYLKTELSRVHVDKGIRISSWPSEDDLQTLVEKSEGIFIYASTLIKFIGDRNCNSMVRLQDVMKSHNGLDSLCTQVLVSAKEHDDFQCVLGFIMFLRQPFSPKQLAQFLQLSAYSRFPEWSTNGIRFALRGSSSILLIPDGDDYAIRPFHASLQDFLKDKSRSGEHFLDPAMNHEIIFYTSARLISNDTDFFTESGQIVSYAYCNWCYHLTTLINSNNAGVDRSFLMTAIEDLMERLSQDCVARLVRMQSHEKAESWLVELEEVLTWIKRERSDLKALVKVGEQLQEKVH</sequence>
<dbReference type="HOGENOM" id="CLU_000288_6_10_1"/>
<proteinExistence type="predicted"/>
<dbReference type="PANTHER" id="PTHR10039">
    <property type="entry name" value="AMELOGENIN"/>
    <property type="match status" value="1"/>
</dbReference>
<protein>
    <recommendedName>
        <fullName evidence="3">NACHT domain-containing protein</fullName>
    </recommendedName>
</protein>
<evidence type="ECO:0000259" key="3">
    <source>
        <dbReference type="PROSITE" id="PS50837"/>
    </source>
</evidence>
<keyword evidence="5" id="KW-1185">Reference proteome</keyword>
<dbReference type="Proteomes" id="UP000054279">
    <property type="component" value="Unassembled WGS sequence"/>
</dbReference>
<gene>
    <name evidence="4" type="ORF">M422DRAFT_39932</name>
</gene>
<feature type="domain" description="NACHT" evidence="3">
    <location>
        <begin position="102"/>
        <end position="251"/>
    </location>
</feature>
<name>A0A0C9T1V1_SPHS4</name>
<feature type="non-terminal residue" evidence="4">
    <location>
        <position position="1"/>
    </location>
</feature>
<evidence type="ECO:0000256" key="2">
    <source>
        <dbReference type="SAM" id="MobiDB-lite"/>
    </source>
</evidence>
<evidence type="ECO:0000313" key="5">
    <source>
        <dbReference type="Proteomes" id="UP000054279"/>
    </source>
</evidence>
<dbReference type="InterPro" id="IPR027417">
    <property type="entry name" value="P-loop_NTPase"/>
</dbReference>
<accession>A0A0C9T1V1</accession>
<evidence type="ECO:0000313" key="4">
    <source>
        <dbReference type="EMBL" id="KIJ22773.1"/>
    </source>
</evidence>
<dbReference type="AlphaFoldDB" id="A0A0C9T1V1"/>
<dbReference type="Gene3D" id="3.40.50.300">
    <property type="entry name" value="P-loop containing nucleotide triphosphate hydrolases"/>
    <property type="match status" value="1"/>
</dbReference>
<feature type="region of interest" description="Disordered" evidence="2">
    <location>
        <begin position="1"/>
        <end position="25"/>
    </location>
</feature>
<dbReference type="OrthoDB" id="3018344at2759"/>
<reference evidence="4 5" key="1">
    <citation type="submission" date="2014-06" db="EMBL/GenBank/DDBJ databases">
        <title>Evolutionary Origins and Diversification of the Mycorrhizal Mutualists.</title>
        <authorList>
            <consortium name="DOE Joint Genome Institute"/>
            <consortium name="Mycorrhizal Genomics Consortium"/>
            <person name="Kohler A."/>
            <person name="Kuo A."/>
            <person name="Nagy L.G."/>
            <person name="Floudas D."/>
            <person name="Copeland A."/>
            <person name="Barry K.W."/>
            <person name="Cichocki N."/>
            <person name="Veneault-Fourrey C."/>
            <person name="LaButti K."/>
            <person name="Lindquist E.A."/>
            <person name="Lipzen A."/>
            <person name="Lundell T."/>
            <person name="Morin E."/>
            <person name="Murat C."/>
            <person name="Riley R."/>
            <person name="Ohm R."/>
            <person name="Sun H."/>
            <person name="Tunlid A."/>
            <person name="Henrissat B."/>
            <person name="Grigoriev I.V."/>
            <person name="Hibbett D.S."/>
            <person name="Martin F."/>
        </authorList>
    </citation>
    <scope>NUCLEOTIDE SEQUENCE [LARGE SCALE GENOMIC DNA]</scope>
    <source>
        <strain evidence="4 5">SS14</strain>
    </source>
</reference>
<evidence type="ECO:0000256" key="1">
    <source>
        <dbReference type="ARBA" id="ARBA00022737"/>
    </source>
</evidence>
<feature type="compositionally biased region" description="Polar residues" evidence="2">
    <location>
        <begin position="1"/>
        <end position="17"/>
    </location>
</feature>
<dbReference type="Pfam" id="PF24883">
    <property type="entry name" value="NPHP3_N"/>
    <property type="match status" value="1"/>
</dbReference>
<dbReference type="InterPro" id="IPR056884">
    <property type="entry name" value="NPHP3-like_N"/>
</dbReference>
<dbReference type="EMBL" id="KN837953">
    <property type="protein sequence ID" value="KIJ22773.1"/>
    <property type="molecule type" value="Genomic_DNA"/>
</dbReference>
<dbReference type="PROSITE" id="PS50837">
    <property type="entry name" value="NACHT"/>
    <property type="match status" value="1"/>
</dbReference>
<organism evidence="4 5">
    <name type="scientific">Sphaerobolus stellatus (strain SS14)</name>
    <dbReference type="NCBI Taxonomy" id="990650"/>
    <lineage>
        <taxon>Eukaryota</taxon>
        <taxon>Fungi</taxon>
        <taxon>Dikarya</taxon>
        <taxon>Basidiomycota</taxon>
        <taxon>Agaricomycotina</taxon>
        <taxon>Agaricomycetes</taxon>
        <taxon>Phallomycetidae</taxon>
        <taxon>Geastrales</taxon>
        <taxon>Sphaerobolaceae</taxon>
        <taxon>Sphaerobolus</taxon>
    </lineage>
</organism>
<dbReference type="SUPFAM" id="SSF52540">
    <property type="entry name" value="P-loop containing nucleoside triphosphate hydrolases"/>
    <property type="match status" value="1"/>
</dbReference>
<dbReference type="PANTHER" id="PTHR10039:SF17">
    <property type="entry name" value="FUNGAL STAND N-TERMINAL GOODBYE DOMAIN-CONTAINING PROTEIN-RELATED"/>
    <property type="match status" value="1"/>
</dbReference>
<keyword evidence="1" id="KW-0677">Repeat</keyword>